<organism evidence="10 11">
    <name type="scientific">Litorivivens lipolytica</name>
    <dbReference type="NCBI Taxonomy" id="1524264"/>
    <lineage>
        <taxon>Bacteria</taxon>
        <taxon>Pseudomonadati</taxon>
        <taxon>Pseudomonadota</taxon>
        <taxon>Gammaproteobacteria</taxon>
        <taxon>Litorivivens</taxon>
    </lineage>
</organism>
<feature type="transmembrane region" description="Helical" evidence="8">
    <location>
        <begin position="156"/>
        <end position="174"/>
    </location>
</feature>
<reference evidence="10 11" key="1">
    <citation type="submission" date="2020-08" db="EMBL/GenBank/DDBJ databases">
        <title>Genomic Encyclopedia of Type Strains, Phase III (KMG-III): the genomes of soil and plant-associated and newly described type strains.</title>
        <authorList>
            <person name="Whitman W."/>
        </authorList>
    </citation>
    <scope>NUCLEOTIDE SEQUENCE [LARGE SCALE GENOMIC DNA]</scope>
    <source>
        <strain evidence="10 11">CECT 8654</strain>
    </source>
</reference>
<keyword evidence="11" id="KW-1185">Reference proteome</keyword>
<dbReference type="PROSITE" id="PS50850">
    <property type="entry name" value="MFS"/>
    <property type="match status" value="1"/>
</dbReference>
<feature type="transmembrane region" description="Helical" evidence="8">
    <location>
        <begin position="130"/>
        <end position="150"/>
    </location>
</feature>
<dbReference type="RefSeq" id="WP_183408839.1">
    <property type="nucleotide sequence ID" value="NZ_JACHWY010000001.1"/>
</dbReference>
<feature type="domain" description="Major facilitator superfamily (MFS) profile" evidence="9">
    <location>
        <begin position="140"/>
        <end position="381"/>
    </location>
</feature>
<evidence type="ECO:0000313" key="10">
    <source>
        <dbReference type="EMBL" id="MBB3046136.1"/>
    </source>
</evidence>
<evidence type="ECO:0000256" key="7">
    <source>
        <dbReference type="ARBA" id="ARBA00023136"/>
    </source>
</evidence>
<keyword evidence="7 8" id="KW-0472">Membrane</keyword>
<evidence type="ECO:0000256" key="1">
    <source>
        <dbReference type="ARBA" id="ARBA00004429"/>
    </source>
</evidence>
<evidence type="ECO:0000256" key="8">
    <source>
        <dbReference type="SAM" id="Phobius"/>
    </source>
</evidence>
<dbReference type="GO" id="GO:0030395">
    <property type="term" value="F:lactose binding"/>
    <property type="evidence" value="ECO:0007669"/>
    <property type="project" value="TreeGrafter"/>
</dbReference>
<keyword evidence="4" id="KW-0997">Cell inner membrane</keyword>
<keyword evidence="6 8" id="KW-1133">Transmembrane helix</keyword>
<dbReference type="Pfam" id="PF12832">
    <property type="entry name" value="MFS_1_like"/>
    <property type="match status" value="1"/>
</dbReference>
<feature type="transmembrane region" description="Helical" evidence="8">
    <location>
        <begin position="70"/>
        <end position="88"/>
    </location>
</feature>
<accession>A0A7W4W293</accession>
<sequence length="381" mass="42209">MPLPYGRLSAFYFAYFGLLGAWLPYWGLYLQELGHSAVAIGALSSAVMATKVIAPSIWGWLADRTGRRSTIIRLGSFLALLIFFGVFFRSDFWWLMAIVIGYSFFWNAVLAQFEVVTLSHLEGQYHRYSLIRVWGSVGFIVTVAGVGAFLDVFSIHLLPWIYVALLAGIWFSSLTVSEKPGNDQEDQREHSLWRIVSSPVVLAFLLICALLQVSHGPYYTFFSIHLEALGYSKTITGMLWSLGVLAEVVLFLVMHRMMAGFSLRNILLVSLLLSVIRWALIGYYADNAAILFFAQLLHAATFGSSHAVAVELVRRFFKGYQGQGMALYSGVSFGGGGAIGAILSGVLWDYGAEITFLMAVAASLIAFVLAWVFLQDRQLAV</sequence>
<evidence type="ECO:0000256" key="2">
    <source>
        <dbReference type="ARBA" id="ARBA00022448"/>
    </source>
</evidence>
<comment type="caution">
    <text evidence="10">The sequence shown here is derived from an EMBL/GenBank/DDBJ whole genome shotgun (WGS) entry which is preliminary data.</text>
</comment>
<feature type="transmembrane region" description="Helical" evidence="8">
    <location>
        <begin position="290"/>
        <end position="313"/>
    </location>
</feature>
<feature type="transmembrane region" description="Helical" evidence="8">
    <location>
        <begin position="354"/>
        <end position="374"/>
    </location>
</feature>
<dbReference type="EMBL" id="JACHWY010000001">
    <property type="protein sequence ID" value="MBB3046136.1"/>
    <property type="molecule type" value="Genomic_DNA"/>
</dbReference>
<dbReference type="Gene3D" id="1.20.1250.20">
    <property type="entry name" value="MFS general substrate transporter like domains"/>
    <property type="match status" value="2"/>
</dbReference>
<name>A0A7W4W293_9GAMM</name>
<dbReference type="SUPFAM" id="SSF103473">
    <property type="entry name" value="MFS general substrate transporter"/>
    <property type="match status" value="1"/>
</dbReference>
<keyword evidence="5 8" id="KW-0812">Transmembrane</keyword>
<feature type="transmembrane region" description="Helical" evidence="8">
    <location>
        <begin position="266"/>
        <end position="284"/>
    </location>
</feature>
<dbReference type="InterPro" id="IPR026032">
    <property type="entry name" value="HcaT-like"/>
</dbReference>
<feature type="transmembrane region" description="Helical" evidence="8">
    <location>
        <begin position="36"/>
        <end position="58"/>
    </location>
</feature>
<feature type="transmembrane region" description="Helical" evidence="8">
    <location>
        <begin position="12"/>
        <end position="30"/>
    </location>
</feature>
<dbReference type="PANTHER" id="PTHR23522">
    <property type="entry name" value="BLL5896 PROTEIN"/>
    <property type="match status" value="1"/>
</dbReference>
<dbReference type="AlphaFoldDB" id="A0A7W4W293"/>
<evidence type="ECO:0000256" key="4">
    <source>
        <dbReference type="ARBA" id="ARBA00022519"/>
    </source>
</evidence>
<feature type="transmembrane region" description="Helical" evidence="8">
    <location>
        <begin position="235"/>
        <end position="254"/>
    </location>
</feature>
<evidence type="ECO:0000256" key="6">
    <source>
        <dbReference type="ARBA" id="ARBA00022989"/>
    </source>
</evidence>
<dbReference type="InterPro" id="IPR024989">
    <property type="entry name" value="MFS_assoc_dom"/>
</dbReference>
<evidence type="ECO:0000256" key="5">
    <source>
        <dbReference type="ARBA" id="ARBA00022692"/>
    </source>
</evidence>
<dbReference type="GO" id="GO:0015528">
    <property type="term" value="F:lactose:proton symporter activity"/>
    <property type="evidence" value="ECO:0007669"/>
    <property type="project" value="TreeGrafter"/>
</dbReference>
<feature type="transmembrane region" description="Helical" evidence="8">
    <location>
        <begin position="94"/>
        <end position="118"/>
    </location>
</feature>
<dbReference type="GO" id="GO:0005886">
    <property type="term" value="C:plasma membrane"/>
    <property type="evidence" value="ECO:0007669"/>
    <property type="project" value="UniProtKB-SubCell"/>
</dbReference>
<feature type="transmembrane region" description="Helical" evidence="8">
    <location>
        <begin position="325"/>
        <end position="348"/>
    </location>
</feature>
<keyword evidence="3" id="KW-1003">Cell membrane</keyword>
<dbReference type="Proteomes" id="UP000537130">
    <property type="component" value="Unassembled WGS sequence"/>
</dbReference>
<comment type="subcellular location">
    <subcellularLocation>
        <location evidence="1">Cell inner membrane</location>
        <topology evidence="1">Multi-pass membrane protein</topology>
    </subcellularLocation>
</comment>
<dbReference type="PIRSF" id="PIRSF004925">
    <property type="entry name" value="HcaT"/>
    <property type="match status" value="1"/>
</dbReference>
<evidence type="ECO:0000259" key="9">
    <source>
        <dbReference type="PROSITE" id="PS50850"/>
    </source>
</evidence>
<dbReference type="InterPro" id="IPR036259">
    <property type="entry name" value="MFS_trans_sf"/>
</dbReference>
<gene>
    <name evidence="10" type="ORF">FHR99_000372</name>
</gene>
<dbReference type="NCBIfam" id="NF037955">
    <property type="entry name" value="mfs"/>
    <property type="match status" value="1"/>
</dbReference>
<evidence type="ECO:0000256" key="3">
    <source>
        <dbReference type="ARBA" id="ARBA00022475"/>
    </source>
</evidence>
<keyword evidence="2" id="KW-0813">Transport</keyword>
<protein>
    <submittedName>
        <fullName evidence="10">PPP family 3-phenylpropionic acid transporter</fullName>
    </submittedName>
</protein>
<dbReference type="InterPro" id="IPR020846">
    <property type="entry name" value="MFS_dom"/>
</dbReference>
<evidence type="ECO:0000313" key="11">
    <source>
        <dbReference type="Proteomes" id="UP000537130"/>
    </source>
</evidence>
<proteinExistence type="predicted"/>
<dbReference type="PANTHER" id="PTHR23522:SF10">
    <property type="entry name" value="3-PHENYLPROPIONIC ACID TRANSPORTER-RELATED"/>
    <property type="match status" value="1"/>
</dbReference>
<feature type="transmembrane region" description="Helical" evidence="8">
    <location>
        <begin position="195"/>
        <end position="215"/>
    </location>
</feature>